<dbReference type="EMBL" id="JAVRRA010002274">
    <property type="protein sequence ID" value="KAK5278062.1"/>
    <property type="molecule type" value="Genomic_DNA"/>
</dbReference>
<protein>
    <recommendedName>
        <fullName evidence="4">YbgI/family dinuclear metal center protein</fullName>
    </recommendedName>
</protein>
<dbReference type="InterPro" id="IPR002678">
    <property type="entry name" value="DUF34/NIF3"/>
</dbReference>
<name>A0ABR0M4P7_9PEZI</name>
<evidence type="ECO:0000313" key="2">
    <source>
        <dbReference type="EMBL" id="KAK5278062.1"/>
    </source>
</evidence>
<evidence type="ECO:0008006" key="4">
    <source>
        <dbReference type="Google" id="ProtNLM"/>
    </source>
</evidence>
<comment type="similarity">
    <text evidence="1">Belongs to the GTP cyclohydrolase I type 2/NIF3 family.</text>
</comment>
<accession>A0ABR0M4P7</accession>
<dbReference type="PANTHER" id="PTHR13799:SF13">
    <property type="entry name" value="NIF3-LIKE PROTEIN 1"/>
    <property type="match status" value="1"/>
</dbReference>
<proteinExistence type="inferred from homology"/>
<dbReference type="Proteomes" id="UP001357485">
    <property type="component" value="Unassembled WGS sequence"/>
</dbReference>
<comment type="caution">
    <text evidence="2">The sequence shown here is derived from an EMBL/GenBank/DDBJ whole genome shotgun (WGS) entry which is preliminary data.</text>
</comment>
<sequence>MSLNTSVGTTTAPFSKAVVSAMRKLYPEALADKSWDNTGLLLEAPFDPLRRQMNSVLLTVDLTKAVVDEAIERNDSLIVAYHPIIFRGLKSLTLANSQQQSLLRLAAEGI</sequence>
<keyword evidence="3" id="KW-1185">Reference proteome</keyword>
<gene>
    <name evidence="2" type="ORF">LTR16_009039</name>
</gene>
<organism evidence="2 3">
    <name type="scientific">Cryomyces antarcticus</name>
    <dbReference type="NCBI Taxonomy" id="329879"/>
    <lineage>
        <taxon>Eukaryota</taxon>
        <taxon>Fungi</taxon>
        <taxon>Dikarya</taxon>
        <taxon>Ascomycota</taxon>
        <taxon>Pezizomycotina</taxon>
        <taxon>Dothideomycetes</taxon>
        <taxon>Dothideomycetes incertae sedis</taxon>
        <taxon>Cryomyces</taxon>
    </lineage>
</organism>
<evidence type="ECO:0000256" key="1">
    <source>
        <dbReference type="ARBA" id="ARBA00006964"/>
    </source>
</evidence>
<evidence type="ECO:0000313" key="3">
    <source>
        <dbReference type="Proteomes" id="UP001357485"/>
    </source>
</evidence>
<dbReference type="SUPFAM" id="SSF102705">
    <property type="entry name" value="NIF3 (NGG1p interacting factor 3)-like"/>
    <property type="match status" value="1"/>
</dbReference>
<reference evidence="2 3" key="1">
    <citation type="submission" date="2023-08" db="EMBL/GenBank/DDBJ databases">
        <title>Black Yeasts Isolated from many extreme environments.</title>
        <authorList>
            <person name="Coleine C."/>
            <person name="Stajich J.E."/>
            <person name="Selbmann L."/>
        </authorList>
    </citation>
    <scope>NUCLEOTIDE SEQUENCE [LARGE SCALE GENOMIC DNA]</scope>
    <source>
        <strain evidence="2 3">CCFEE 536</strain>
    </source>
</reference>
<dbReference type="Gene3D" id="3.40.1390.30">
    <property type="entry name" value="NIF3 (NGG1p interacting factor 3)-like"/>
    <property type="match status" value="1"/>
</dbReference>
<dbReference type="PANTHER" id="PTHR13799">
    <property type="entry name" value="NGG1 INTERACTING FACTOR 3"/>
    <property type="match status" value="1"/>
</dbReference>
<dbReference type="InterPro" id="IPR036069">
    <property type="entry name" value="DUF34/NIF3_sf"/>
</dbReference>
<feature type="non-terminal residue" evidence="2">
    <location>
        <position position="110"/>
    </location>
</feature>
<dbReference type="Pfam" id="PF01784">
    <property type="entry name" value="DUF34_NIF3"/>
    <property type="match status" value="1"/>
</dbReference>